<dbReference type="Proteomes" id="UP000005856">
    <property type="component" value="Unassembled WGS sequence"/>
</dbReference>
<name>A6EVW5_9GAMM</name>
<evidence type="ECO:0000313" key="2">
    <source>
        <dbReference type="Proteomes" id="UP000005856"/>
    </source>
</evidence>
<reference evidence="1 2" key="1">
    <citation type="submission" date="2007-06" db="EMBL/GenBank/DDBJ databases">
        <authorList>
            <person name="Green D."/>
            <person name="Ferriera S."/>
            <person name="Johnson J."/>
            <person name="Kravitz S."/>
            <person name="Beeson K."/>
            <person name="Sutton G."/>
            <person name="Rogers Y.-H."/>
            <person name="Friedman R."/>
            <person name="Frazier M."/>
            <person name="Venter J.C."/>
        </authorList>
    </citation>
    <scope>NUCLEOTIDE SEQUENCE [LARGE SCALE GENOMIC DNA]</scope>
    <source>
        <strain evidence="1 2">DG893</strain>
    </source>
</reference>
<protein>
    <recommendedName>
        <fullName evidence="3">DUF1127 domain-containing protein</fullName>
    </recommendedName>
</protein>
<accession>A6EVW5</accession>
<comment type="caution">
    <text evidence="1">The sequence shown here is derived from an EMBL/GenBank/DDBJ whole genome shotgun (WGS) entry which is preliminary data.</text>
</comment>
<evidence type="ECO:0008006" key="3">
    <source>
        <dbReference type="Google" id="ProtNLM"/>
    </source>
</evidence>
<gene>
    <name evidence="1" type="ORF">MDG893_07140</name>
</gene>
<sequence length="80" mass="9375">MKAILVNQTLRQTPSIACVPSKSSFMRRAIAAIKRYAGRWSRRYQLRQSLYEMDTRLVEKDIGLPHGSLVEEAHKPFWRE</sequence>
<dbReference type="AlphaFoldDB" id="A6EVW5"/>
<organism evidence="1 2">
    <name type="scientific">Marinobacter algicola DG893</name>
    <dbReference type="NCBI Taxonomy" id="443152"/>
    <lineage>
        <taxon>Bacteria</taxon>
        <taxon>Pseudomonadati</taxon>
        <taxon>Pseudomonadota</taxon>
        <taxon>Gammaproteobacteria</taxon>
        <taxon>Pseudomonadales</taxon>
        <taxon>Marinobacteraceae</taxon>
        <taxon>Marinobacter</taxon>
    </lineage>
</organism>
<evidence type="ECO:0000313" key="1">
    <source>
        <dbReference type="EMBL" id="EDM49152.1"/>
    </source>
</evidence>
<proteinExistence type="predicted"/>
<keyword evidence="2" id="KW-1185">Reference proteome</keyword>
<dbReference type="EMBL" id="ABCP01000002">
    <property type="protein sequence ID" value="EDM49152.1"/>
    <property type="molecule type" value="Genomic_DNA"/>
</dbReference>